<feature type="chain" id="PRO_5038604622" description="Lipoprotein" evidence="1">
    <location>
        <begin position="21"/>
        <end position="375"/>
    </location>
</feature>
<gene>
    <name evidence="2" type="ORF">H1164_12375</name>
</gene>
<name>A0A7W1XBL5_9BACL</name>
<keyword evidence="3" id="KW-1185">Reference proteome</keyword>
<evidence type="ECO:0000313" key="3">
    <source>
        <dbReference type="Proteomes" id="UP000530514"/>
    </source>
</evidence>
<dbReference type="EMBL" id="JACEIP010000019">
    <property type="protein sequence ID" value="MBA4543685.1"/>
    <property type="molecule type" value="Genomic_DNA"/>
</dbReference>
<evidence type="ECO:0008006" key="4">
    <source>
        <dbReference type="Google" id="ProtNLM"/>
    </source>
</evidence>
<dbReference type="AlphaFoldDB" id="A0A7W1XBL5"/>
<reference evidence="2 3" key="1">
    <citation type="submission" date="2020-07" db="EMBL/GenBank/DDBJ databases">
        <authorList>
            <person name="Feng H."/>
        </authorList>
    </citation>
    <scope>NUCLEOTIDE SEQUENCE [LARGE SCALE GENOMIC DNA]</scope>
    <source>
        <strain evidence="3">s-11</strain>
    </source>
</reference>
<evidence type="ECO:0000313" key="2">
    <source>
        <dbReference type="EMBL" id="MBA4543685.1"/>
    </source>
</evidence>
<feature type="signal peptide" evidence="1">
    <location>
        <begin position="1"/>
        <end position="20"/>
    </location>
</feature>
<sequence length="375" mass="41548">MTTRSAFHSFVLLCLLSAVCAGCQSFSAMSPWQRGSIYPFSFQPYARNEAPALKELVAEPAFAVYLKTRPYLLGISGNGRYLALIVPERSRETCRLDVFDLRYSSIIQSFNLPLGSASKEPNGDEYIKLVQNTVKTEYQISRGVRPAILIPGYHQELAGHGSLIFEEDDLRVSLTTPAGEQWTVAKGETAEKDEASAYTIPLTPDRQTWGVIIFARNRGDVKIVAVSAVVPRQVYLSPSDQQLAGICQSVLQSSKPCRLLMRGTGENDWFLAGIEKKKTEGDGQTGYAGEAWQFTAGDLSGKRLVIGSKEGIIEGKRHESPTQPVSYYQLVLSAEGDAEEANRLTVDVYNREGNLFRTLEWEWKKGRFQRVTGGS</sequence>
<dbReference type="RefSeq" id="WP_152568439.1">
    <property type="nucleotide sequence ID" value="NZ_JACEIP010000019.1"/>
</dbReference>
<comment type="caution">
    <text evidence="2">The sequence shown here is derived from an EMBL/GenBank/DDBJ whole genome shotgun (WGS) entry which is preliminary data.</text>
</comment>
<keyword evidence="1" id="KW-0732">Signal</keyword>
<proteinExistence type="predicted"/>
<accession>A0A7W1XBL5</accession>
<evidence type="ECO:0000256" key="1">
    <source>
        <dbReference type="SAM" id="SignalP"/>
    </source>
</evidence>
<dbReference type="Proteomes" id="UP000530514">
    <property type="component" value="Unassembled WGS sequence"/>
</dbReference>
<protein>
    <recommendedName>
        <fullName evidence="4">Lipoprotein</fullName>
    </recommendedName>
</protein>
<organism evidence="2 3">
    <name type="scientific">Thermoactinomyces daqus</name>
    <dbReference type="NCBI Taxonomy" id="1329516"/>
    <lineage>
        <taxon>Bacteria</taxon>
        <taxon>Bacillati</taxon>
        <taxon>Bacillota</taxon>
        <taxon>Bacilli</taxon>
        <taxon>Bacillales</taxon>
        <taxon>Thermoactinomycetaceae</taxon>
        <taxon>Thermoactinomyces</taxon>
    </lineage>
</organism>